<dbReference type="Gene3D" id="3.60.10.10">
    <property type="entry name" value="Endonuclease/exonuclease/phosphatase"/>
    <property type="match status" value="2"/>
</dbReference>
<dbReference type="SMART" id="SM00324">
    <property type="entry name" value="RhoGAP"/>
    <property type="match status" value="1"/>
</dbReference>
<dbReference type="Gene3D" id="1.10.555.10">
    <property type="entry name" value="Rho GTPase activation protein"/>
    <property type="match status" value="1"/>
</dbReference>
<feature type="domain" description="Rho-GAP" evidence="6">
    <location>
        <begin position="731"/>
        <end position="899"/>
    </location>
</feature>
<feature type="compositionally biased region" description="Basic residues" evidence="5">
    <location>
        <begin position="340"/>
        <end position="353"/>
    </location>
</feature>
<evidence type="ECO:0000256" key="1">
    <source>
        <dbReference type="ARBA" id="ARBA00004146"/>
    </source>
</evidence>
<evidence type="ECO:0000256" key="3">
    <source>
        <dbReference type="ARBA" id="ARBA00022753"/>
    </source>
</evidence>
<protein>
    <recommendedName>
        <fullName evidence="6">Rho-GAP domain-containing protein</fullName>
    </recommendedName>
</protein>
<dbReference type="Gene3D" id="2.60.40.10">
    <property type="entry name" value="Immunoglobulins"/>
    <property type="match status" value="1"/>
</dbReference>
<evidence type="ECO:0000313" key="7">
    <source>
        <dbReference type="EMBL" id="KAJ6235677.1"/>
    </source>
</evidence>
<dbReference type="Pfam" id="PF00620">
    <property type="entry name" value="RhoGAP"/>
    <property type="match status" value="1"/>
</dbReference>
<feature type="compositionally biased region" description="Basic residues" evidence="5">
    <location>
        <begin position="82"/>
        <end position="91"/>
    </location>
</feature>
<feature type="region of interest" description="Disordered" evidence="5">
    <location>
        <begin position="309"/>
        <end position="412"/>
    </location>
</feature>
<name>A0ABQ8XST1_9EUKA</name>
<evidence type="ECO:0000259" key="6">
    <source>
        <dbReference type="PROSITE" id="PS50238"/>
    </source>
</evidence>
<sequence length="899" mass="104696">MTSKKTKSGSYSKGFTTSLRDQFLKNQLRENKRKFSKPFTLNLLCLTYNVNNKKPTQSLEPVLDIVSQFGKENKQQIIFNSPKKKKTKGKKEKKDQEILIDFGENSKTKKQIHSNETQKQQWEEQDLNKRKKKDPNLPKEGQVQENLNKPLDRNDPLKNRIDLIIFGLQEVDTTAPALFSNDEHKANQWKTVLEESLSTLRDSYKKVASKQMAGILLFVYARSRLRRQITNVDLSEHASGIFGMLPNKGGVAIKMDLYDSTIVFVNSHLACDMKHMERRNQDWATISENLTFNWITNYDLNAQANNKILQTRHSPNSNKKENELENEMKSKKSKKDHEIGKKKRKIRKMKKSKLTQSKTQPQIGTNEETSGKGKQEQERERDREREIERQIQTQKQKQRQKEKENEKRKKLSLYPTNSKMKISNADILFWMGDLNYRLGNISRTEVLEMIEKKELNSLLKYDQLREQMKFGYVFKGFKESVVNFPPTYKFDPGTITQYDTSEKKRTPAWTDRILWNCNENHDVRPRGYCSHPKFTVSDHKPVVGFFELTLLKIDPDLQFQYKKKLTKELDKAENESKPDASVSTNQIDFLDCRYNIIKKGSFTLKNKGSGLVQFRFMPKNNTGQISEPWIRVTPSRGMINPAGEMEIFVQVQINHDTIGELYQKSKSKYEIEDILVLHLENSKDHFIVVRASYEKSCFGMSLNSLVSLKNPIKKRATDNKGSGNGNRNVKKNVSSFIPKELWKLVNYINENCLDYPGIFMQQGFSEENQKIPDILDNDLDFAFDGSPLSVSETILHFLNSIAVSVIPVQFYKICLESVKSKRDCFEIIKQLPIIHQNVFIYLISFLKQLLKYGKKNKLEKDSIALIFSTVILRSPTKQISWKKDRKDKIKRKQFLLNFL</sequence>
<organism evidence="7 8">
    <name type="scientific">Anaeramoeba flamelloides</name>
    <dbReference type="NCBI Taxonomy" id="1746091"/>
    <lineage>
        <taxon>Eukaryota</taxon>
        <taxon>Metamonada</taxon>
        <taxon>Anaeramoebidae</taxon>
        <taxon>Anaeramoeba</taxon>
    </lineage>
</organism>
<keyword evidence="8" id="KW-1185">Reference proteome</keyword>
<evidence type="ECO:0000313" key="8">
    <source>
        <dbReference type="Proteomes" id="UP001150062"/>
    </source>
</evidence>
<evidence type="ECO:0000256" key="4">
    <source>
        <dbReference type="ARBA" id="ARBA00023329"/>
    </source>
</evidence>
<dbReference type="PROSITE" id="PS50238">
    <property type="entry name" value="RHOGAP"/>
    <property type="match status" value="1"/>
</dbReference>
<feature type="compositionally biased region" description="Basic and acidic residues" evidence="5">
    <location>
        <begin position="369"/>
        <end position="389"/>
    </location>
</feature>
<feature type="compositionally biased region" description="Polar residues" evidence="5">
    <location>
        <begin position="354"/>
        <end position="368"/>
    </location>
</feature>
<keyword evidence="3" id="KW-0967">Endosome</keyword>
<dbReference type="Pfam" id="PF22669">
    <property type="entry name" value="Exo_endo_phos2"/>
    <property type="match status" value="2"/>
</dbReference>
<dbReference type="Proteomes" id="UP001150062">
    <property type="component" value="Unassembled WGS sequence"/>
</dbReference>
<feature type="compositionally biased region" description="Basic and acidic residues" evidence="5">
    <location>
        <begin position="318"/>
        <end position="339"/>
    </location>
</feature>
<dbReference type="InterPro" id="IPR013783">
    <property type="entry name" value="Ig-like_fold"/>
</dbReference>
<dbReference type="InterPro" id="IPR048869">
    <property type="entry name" value="OCRL-1_2_ASH"/>
</dbReference>
<comment type="subcellular location">
    <subcellularLocation>
        <location evidence="2">Cytoplasmic vesicle</location>
        <location evidence="2">Phagosome membrane</location>
    </subcellularLocation>
    <subcellularLocation>
        <location evidence="1">Early endosome membrane</location>
    </subcellularLocation>
</comment>
<dbReference type="SUPFAM" id="SSF48350">
    <property type="entry name" value="GTPase activation domain, GAP"/>
    <property type="match status" value="1"/>
</dbReference>
<dbReference type="InterPro" id="IPR008936">
    <property type="entry name" value="Rho_GTPase_activation_prot"/>
</dbReference>
<dbReference type="InterPro" id="IPR046985">
    <property type="entry name" value="IP5"/>
</dbReference>
<dbReference type="Pfam" id="PF21310">
    <property type="entry name" value="OCRL-like_ASH"/>
    <property type="match status" value="1"/>
</dbReference>
<dbReference type="PANTHER" id="PTHR11200:SF300">
    <property type="entry name" value="TYPE II INOSITOL 1,4,5-TRISPHOSPHATE 5-PHOSPHATASE"/>
    <property type="match status" value="1"/>
</dbReference>
<dbReference type="SMART" id="SM00128">
    <property type="entry name" value="IPPc"/>
    <property type="match status" value="1"/>
</dbReference>
<comment type="caution">
    <text evidence="7">The sequence shown here is derived from an EMBL/GenBank/DDBJ whole genome shotgun (WGS) entry which is preliminary data.</text>
</comment>
<proteinExistence type="predicted"/>
<dbReference type="EMBL" id="JAOAOG010000256">
    <property type="protein sequence ID" value="KAJ6235677.1"/>
    <property type="molecule type" value="Genomic_DNA"/>
</dbReference>
<gene>
    <name evidence="7" type="ORF">M0813_28510</name>
</gene>
<evidence type="ECO:0000256" key="2">
    <source>
        <dbReference type="ARBA" id="ARBA00004580"/>
    </source>
</evidence>
<accession>A0ABQ8XST1</accession>
<dbReference type="InterPro" id="IPR036691">
    <property type="entry name" value="Endo/exonu/phosph_ase_sf"/>
</dbReference>
<feature type="region of interest" description="Disordered" evidence="5">
    <location>
        <begin position="77"/>
        <end position="154"/>
    </location>
</feature>
<reference evidence="7" key="1">
    <citation type="submission" date="2022-08" db="EMBL/GenBank/DDBJ databases">
        <title>Novel sulfate-reducing endosymbionts in the free-living metamonad Anaeramoeba.</title>
        <authorList>
            <person name="Jerlstrom-Hultqvist J."/>
            <person name="Cepicka I."/>
            <person name="Gallot-Lavallee L."/>
            <person name="Salas-Leiva D."/>
            <person name="Curtis B.A."/>
            <person name="Zahonova K."/>
            <person name="Pipaliya S."/>
            <person name="Dacks J."/>
            <person name="Roger A.J."/>
        </authorList>
    </citation>
    <scope>NUCLEOTIDE SEQUENCE</scope>
    <source>
        <strain evidence="7">Schooner1</strain>
    </source>
</reference>
<dbReference type="SUPFAM" id="SSF56219">
    <property type="entry name" value="DNase I-like"/>
    <property type="match status" value="2"/>
</dbReference>
<dbReference type="InterPro" id="IPR000300">
    <property type="entry name" value="IPPc"/>
</dbReference>
<dbReference type="PANTHER" id="PTHR11200">
    <property type="entry name" value="INOSITOL 5-PHOSPHATASE"/>
    <property type="match status" value="1"/>
</dbReference>
<keyword evidence="4" id="KW-0968">Cytoplasmic vesicle</keyword>
<dbReference type="InterPro" id="IPR000198">
    <property type="entry name" value="RhoGAP_dom"/>
</dbReference>
<evidence type="ECO:0000256" key="5">
    <source>
        <dbReference type="SAM" id="MobiDB-lite"/>
    </source>
</evidence>